<dbReference type="Proteomes" id="UP001311915">
    <property type="component" value="Unassembled WGS sequence"/>
</dbReference>
<organism evidence="3 4">
    <name type="scientific">Solanum pinnatisectum</name>
    <name type="common">tansyleaf nightshade</name>
    <dbReference type="NCBI Taxonomy" id="50273"/>
    <lineage>
        <taxon>Eukaryota</taxon>
        <taxon>Viridiplantae</taxon>
        <taxon>Streptophyta</taxon>
        <taxon>Embryophyta</taxon>
        <taxon>Tracheophyta</taxon>
        <taxon>Spermatophyta</taxon>
        <taxon>Magnoliopsida</taxon>
        <taxon>eudicotyledons</taxon>
        <taxon>Gunneridae</taxon>
        <taxon>Pentapetalae</taxon>
        <taxon>asterids</taxon>
        <taxon>lamiids</taxon>
        <taxon>Solanales</taxon>
        <taxon>Solanaceae</taxon>
        <taxon>Solanoideae</taxon>
        <taxon>Solaneae</taxon>
        <taxon>Solanum</taxon>
    </lineage>
</organism>
<comment type="caution">
    <text evidence="3">The sequence shown here is derived from an EMBL/GenBank/DDBJ whole genome shotgun (WGS) entry which is preliminary data.</text>
</comment>
<sequence length="407" mass="46475">MAARLCVPRFIAEFTYHPRPGSVFIARNTGTKYVLLEIIGINYVLLVQLLHTQNRNTFDLIYRACYYTYDWIDNDSFLPSGYATVKFIRPGKEVPRSMEAGNSIPNSNIINVKKWVIQKFQGAFCVALPYMSEGSLRYILSIRFNNGLPEDCIAIALKQALLGLFDLHDLGLIHKCFSARNIYVNFKQTPISKVEIKLGFAATIYDSELESPISVSHQTELGADPTITILPKYPGGHPNLELRELYKWAAARECVEDQNQAQSPYDDACTVHSNIWLVGVAALELAYGNLRISSREDFEAMIKKIKRLRRLPDKLEDVLEEINVEEGKGKGKMKKAVVYFNDKLKYVKGKRKFSKEFEELVLDCLSSKESKRPSVGDLLQRPFFLYAKNLQCFQRRVLYAKNPMPNC</sequence>
<name>A0AAV9KUR9_9SOLN</name>
<dbReference type="Gene3D" id="1.10.510.10">
    <property type="entry name" value="Transferase(Phosphotransferase) domain 1"/>
    <property type="match status" value="1"/>
</dbReference>
<dbReference type="SMART" id="SM00220">
    <property type="entry name" value="S_TKc"/>
    <property type="match status" value="1"/>
</dbReference>
<dbReference type="EMBL" id="JAWPEI010000009">
    <property type="protein sequence ID" value="KAK4716777.1"/>
    <property type="molecule type" value="Genomic_DNA"/>
</dbReference>
<dbReference type="SUPFAM" id="SSF56112">
    <property type="entry name" value="Protein kinase-like (PK-like)"/>
    <property type="match status" value="1"/>
</dbReference>
<accession>A0AAV9KUR9</accession>
<proteinExistence type="inferred from homology"/>
<dbReference type="GO" id="GO:0004672">
    <property type="term" value="F:protein kinase activity"/>
    <property type="evidence" value="ECO:0007669"/>
    <property type="project" value="InterPro"/>
</dbReference>
<gene>
    <name evidence="3" type="ORF">R3W88_015115</name>
</gene>
<dbReference type="PROSITE" id="PS50011">
    <property type="entry name" value="PROTEIN_KINASE_DOM"/>
    <property type="match status" value="1"/>
</dbReference>
<evidence type="ECO:0000256" key="1">
    <source>
        <dbReference type="ARBA" id="ARBA00008874"/>
    </source>
</evidence>
<feature type="domain" description="Protein kinase" evidence="2">
    <location>
        <begin position="47"/>
        <end position="384"/>
    </location>
</feature>
<dbReference type="AlphaFoldDB" id="A0AAV9KUR9"/>
<dbReference type="PANTHER" id="PTHR48014:SF3">
    <property type="entry name" value="PROTEIN KINASE DOMAIN-CONTAINING PROTEIN"/>
    <property type="match status" value="1"/>
</dbReference>
<comment type="similarity">
    <text evidence="1">Belongs to the protein kinase superfamily. STE Ser/Thr protein kinase family. STE20 subfamily.</text>
</comment>
<dbReference type="InterPro" id="IPR047173">
    <property type="entry name" value="STRAD_A/B-like"/>
</dbReference>
<dbReference type="GO" id="GO:0043539">
    <property type="term" value="F:protein serine/threonine kinase activator activity"/>
    <property type="evidence" value="ECO:0007669"/>
    <property type="project" value="InterPro"/>
</dbReference>
<evidence type="ECO:0000313" key="3">
    <source>
        <dbReference type="EMBL" id="KAK4716777.1"/>
    </source>
</evidence>
<reference evidence="3 4" key="1">
    <citation type="submission" date="2023-10" db="EMBL/GenBank/DDBJ databases">
        <title>Genome-Wide Identification Analysis in wild type Solanum Pinnatisectum Reveals Some Genes Defensing Phytophthora Infestans.</title>
        <authorList>
            <person name="Sun C."/>
        </authorList>
    </citation>
    <scope>NUCLEOTIDE SEQUENCE [LARGE SCALE GENOMIC DNA]</scope>
    <source>
        <strain evidence="3">LQN</strain>
        <tissue evidence="3">Leaf</tissue>
    </source>
</reference>
<dbReference type="InterPro" id="IPR011009">
    <property type="entry name" value="Kinase-like_dom_sf"/>
</dbReference>
<dbReference type="PANTHER" id="PTHR48014">
    <property type="entry name" value="SERINE/THREONINE-PROTEIN KINASE FRAY2"/>
    <property type="match status" value="1"/>
</dbReference>
<dbReference type="InterPro" id="IPR000719">
    <property type="entry name" value="Prot_kinase_dom"/>
</dbReference>
<evidence type="ECO:0000313" key="4">
    <source>
        <dbReference type="Proteomes" id="UP001311915"/>
    </source>
</evidence>
<dbReference type="GO" id="GO:0005524">
    <property type="term" value="F:ATP binding"/>
    <property type="evidence" value="ECO:0007669"/>
    <property type="project" value="InterPro"/>
</dbReference>
<keyword evidence="4" id="KW-1185">Reference proteome</keyword>
<evidence type="ECO:0000259" key="2">
    <source>
        <dbReference type="PROSITE" id="PS50011"/>
    </source>
</evidence>
<protein>
    <recommendedName>
        <fullName evidence="2">Protein kinase domain-containing protein</fullName>
    </recommendedName>
</protein>